<dbReference type="RefSeq" id="WP_269039004.1">
    <property type="nucleotide sequence ID" value="NZ_CP114040.1"/>
</dbReference>
<evidence type="ECO:0000256" key="1">
    <source>
        <dbReference type="SAM" id="MobiDB-lite"/>
    </source>
</evidence>
<dbReference type="NCBIfam" id="TIGR03901">
    <property type="entry name" value="MYXO-CTERM"/>
    <property type="match status" value="1"/>
</dbReference>
<dbReference type="PANTHER" id="PTHR35580">
    <property type="entry name" value="CELL SURFACE GLYCOPROTEIN (S-LAYER PROTEIN)-LIKE PROTEIN"/>
    <property type="match status" value="1"/>
</dbReference>
<sequence>MPVRIGGLLMLLTSASLVARVARADELKWGTYLGGADDDRLYAVDVDVDGNIYVTGSTRSATGVTKAAHKPAPEGTDALLAKFAPTGELLWATCFGGPGEDHAFAVAVRGDSVVIGGRTASSSGIAVDSKFQGAKDPAPEDDGFVAQFTDDGALEWATYIGGDRLDFVNAFAVGEQGELFVVGRSGLGPEIAGLDSHQPEFGGGVDGYVLVLDETGARSWGTWYGGSGFEEVRAVARRGDTLYVGGHTSSATGIATPGAFQPTYDDAIDLFVAAFDVDGARHWGSYFGSAGAETEAAIVAHPDGGVVLAGIGSKPGLATDGTAPVGEADVILARFDDTGARVWSTYFGGPEDDYPRHLAVDPTGGLVLVGITNSAAGIASPDAFKPALGGDRDAFVAGFGADAAHLWGTYFGGEVVDDAGSVVVTHDRLLLVGRTDSTAGIATPAAHQDVHAGTSDGFLAVFGRLAPLGGPCVAADACASGLCSDGVCCDTACGGSDDGDCQACSVAAGGAADGTCGPRAPGPCRPAASECDVEEACDGVGLVCPADLFQDDGTACADGLCSRGACIPSGETAEPTSTATTGPDSDSGTGGQPVPTTGEPPTGTASTAGESSGSDELTDSSGGSQTEDAGCGCSATSTPGLLVLGLLVPRRRRRRSGVQ</sequence>
<protein>
    <submittedName>
        <fullName evidence="3">SBBP repeat-containing protein</fullName>
    </submittedName>
</protein>
<dbReference type="InterPro" id="IPR052918">
    <property type="entry name" value="Motility_Chemotaxis_Reg"/>
</dbReference>
<gene>
    <name evidence="3" type="ORF">O0S08_10830</name>
</gene>
<keyword evidence="4" id="KW-1185">Reference proteome</keyword>
<evidence type="ECO:0000313" key="3">
    <source>
        <dbReference type="EMBL" id="WAS96638.1"/>
    </source>
</evidence>
<dbReference type="Gene3D" id="2.80.10.50">
    <property type="match status" value="1"/>
</dbReference>
<reference evidence="3" key="1">
    <citation type="submission" date="2022-11" db="EMBL/GenBank/DDBJ databases">
        <title>Minimal conservation of predation-associated metabolite biosynthetic gene clusters underscores biosynthetic potential of Myxococcota including descriptions for ten novel species: Archangium lansinium sp. nov., Myxococcus landrumus sp. nov., Nannocystis bai.</title>
        <authorList>
            <person name="Ahearne A."/>
            <person name="Stevens C."/>
            <person name="Dowd S."/>
        </authorList>
    </citation>
    <scope>NUCLEOTIDE SEQUENCE</scope>
    <source>
        <strain evidence="3">Fl3</strain>
    </source>
</reference>
<dbReference type="Pfam" id="PF06739">
    <property type="entry name" value="SBBP"/>
    <property type="match status" value="2"/>
</dbReference>
<keyword evidence="2" id="KW-0732">Signal</keyword>
<proteinExistence type="predicted"/>
<name>A0ABY7HBJ4_9BACT</name>
<feature type="compositionally biased region" description="Low complexity" evidence="1">
    <location>
        <begin position="575"/>
        <end position="614"/>
    </location>
</feature>
<evidence type="ECO:0000313" key="4">
    <source>
        <dbReference type="Proteomes" id="UP001164459"/>
    </source>
</evidence>
<organism evidence="3 4">
    <name type="scientific">Nannocystis punicea</name>
    <dbReference type="NCBI Taxonomy" id="2995304"/>
    <lineage>
        <taxon>Bacteria</taxon>
        <taxon>Pseudomonadati</taxon>
        <taxon>Myxococcota</taxon>
        <taxon>Polyangia</taxon>
        <taxon>Nannocystales</taxon>
        <taxon>Nannocystaceae</taxon>
        <taxon>Nannocystis</taxon>
    </lineage>
</organism>
<dbReference type="EMBL" id="CP114040">
    <property type="protein sequence ID" value="WAS96638.1"/>
    <property type="molecule type" value="Genomic_DNA"/>
</dbReference>
<feature type="chain" id="PRO_5047076779" evidence="2">
    <location>
        <begin position="25"/>
        <end position="659"/>
    </location>
</feature>
<dbReference type="InterPro" id="IPR024038">
    <property type="entry name" value="MYXO-CTERM"/>
</dbReference>
<feature type="signal peptide" evidence="2">
    <location>
        <begin position="1"/>
        <end position="24"/>
    </location>
</feature>
<dbReference type="InterPro" id="IPR010620">
    <property type="entry name" value="SBBP_repeat"/>
</dbReference>
<feature type="region of interest" description="Disordered" evidence="1">
    <location>
        <begin position="571"/>
        <end position="638"/>
    </location>
</feature>
<evidence type="ECO:0000256" key="2">
    <source>
        <dbReference type="SAM" id="SignalP"/>
    </source>
</evidence>
<dbReference type="PANTHER" id="PTHR35580:SF1">
    <property type="entry name" value="PHYTASE-LIKE DOMAIN-CONTAINING PROTEIN"/>
    <property type="match status" value="1"/>
</dbReference>
<accession>A0ABY7HBJ4</accession>
<dbReference type="Proteomes" id="UP001164459">
    <property type="component" value="Chromosome"/>
</dbReference>
<dbReference type="SUPFAM" id="SSF101898">
    <property type="entry name" value="NHL repeat"/>
    <property type="match status" value="1"/>
</dbReference>